<keyword evidence="4 6" id="KW-1133">Transmembrane helix</keyword>
<evidence type="ECO:0000256" key="6">
    <source>
        <dbReference type="SAM" id="Phobius"/>
    </source>
</evidence>
<keyword evidence="3 6" id="KW-0812">Transmembrane</keyword>
<keyword evidence="5 6" id="KW-0472">Membrane</keyword>
<proteinExistence type="predicted"/>
<protein>
    <submittedName>
        <fullName evidence="9">DUF4131 domain-containing protein</fullName>
    </submittedName>
</protein>
<comment type="subcellular location">
    <subcellularLocation>
        <location evidence="1">Cell membrane</location>
        <topology evidence="1">Multi-pass membrane protein</topology>
    </subcellularLocation>
</comment>
<evidence type="ECO:0000256" key="2">
    <source>
        <dbReference type="ARBA" id="ARBA00022475"/>
    </source>
</evidence>
<evidence type="ECO:0000313" key="9">
    <source>
        <dbReference type="EMBL" id="GCC51824.1"/>
    </source>
</evidence>
<dbReference type="InterPro" id="IPR052159">
    <property type="entry name" value="Competence_DNA_uptake"/>
</dbReference>
<feature type="transmembrane region" description="Helical" evidence="6">
    <location>
        <begin position="176"/>
        <end position="192"/>
    </location>
</feature>
<dbReference type="Pfam" id="PF03772">
    <property type="entry name" value="Competence"/>
    <property type="match status" value="1"/>
</dbReference>
<evidence type="ECO:0000256" key="1">
    <source>
        <dbReference type="ARBA" id="ARBA00004651"/>
    </source>
</evidence>
<dbReference type="EMBL" id="BHXQ01000003">
    <property type="protein sequence ID" value="GCC51824.1"/>
    <property type="molecule type" value="Genomic_DNA"/>
</dbReference>
<feature type="transmembrane region" description="Helical" evidence="6">
    <location>
        <begin position="396"/>
        <end position="415"/>
    </location>
</feature>
<feature type="domain" description="ComEC/Rec2-related protein" evidence="7">
    <location>
        <begin position="122"/>
        <end position="393"/>
    </location>
</feature>
<feature type="transmembrane region" description="Helical" evidence="6">
    <location>
        <begin position="277"/>
        <end position="298"/>
    </location>
</feature>
<organism evidence="9 10">
    <name type="scientific">Chryseotalea sanaruensis</name>
    <dbReference type="NCBI Taxonomy" id="2482724"/>
    <lineage>
        <taxon>Bacteria</taxon>
        <taxon>Pseudomonadati</taxon>
        <taxon>Bacteroidota</taxon>
        <taxon>Cytophagia</taxon>
        <taxon>Cytophagales</taxon>
        <taxon>Chryseotaleaceae</taxon>
        <taxon>Chryseotalea</taxon>
    </lineage>
</organism>
<name>A0A401UAF3_9BACT</name>
<feature type="transmembrane region" description="Helical" evidence="6">
    <location>
        <begin position="368"/>
        <end position="389"/>
    </location>
</feature>
<evidence type="ECO:0000259" key="8">
    <source>
        <dbReference type="Pfam" id="PF13567"/>
    </source>
</evidence>
<comment type="caution">
    <text evidence="9">The sequence shown here is derived from an EMBL/GenBank/DDBJ whole genome shotgun (WGS) entry which is preliminary data.</text>
</comment>
<dbReference type="AlphaFoldDB" id="A0A401UAF3"/>
<reference evidence="9 10" key="1">
    <citation type="submission" date="2018-11" db="EMBL/GenBank/DDBJ databases">
        <title>Chryseotalea sanarue gen. nov., sp., nov., a member of the family Cytophagaceae, isolated from a brackish lake in Hamamatsu Japan.</title>
        <authorList>
            <person name="Maejima Y."/>
            <person name="Iino T."/>
            <person name="Muraguchi Y."/>
            <person name="Fukuda K."/>
            <person name="Ohkuma M."/>
            <person name="Moriuchi R."/>
            <person name="Dohra H."/>
            <person name="Kimbara K."/>
            <person name="Shintani M."/>
        </authorList>
    </citation>
    <scope>NUCLEOTIDE SEQUENCE [LARGE SCALE GENOMIC DNA]</scope>
    <source>
        <strain evidence="9 10">Ys</strain>
    </source>
</reference>
<evidence type="ECO:0000256" key="4">
    <source>
        <dbReference type="ARBA" id="ARBA00022989"/>
    </source>
</evidence>
<feature type="transmembrane region" description="Helical" evidence="6">
    <location>
        <begin position="310"/>
        <end position="332"/>
    </location>
</feature>
<evidence type="ECO:0000313" key="10">
    <source>
        <dbReference type="Proteomes" id="UP000288227"/>
    </source>
</evidence>
<dbReference type="PANTHER" id="PTHR30619">
    <property type="entry name" value="DNA INTERNALIZATION/COMPETENCE PROTEIN COMEC/REC2"/>
    <property type="match status" value="1"/>
</dbReference>
<dbReference type="PANTHER" id="PTHR30619:SF1">
    <property type="entry name" value="RECOMBINATION PROTEIN 2"/>
    <property type="match status" value="1"/>
</dbReference>
<feature type="transmembrane region" description="Helical" evidence="6">
    <location>
        <begin position="238"/>
        <end position="257"/>
    </location>
</feature>
<keyword evidence="2" id="KW-1003">Cell membrane</keyword>
<dbReference type="GO" id="GO:0005886">
    <property type="term" value="C:plasma membrane"/>
    <property type="evidence" value="ECO:0007669"/>
    <property type="project" value="UniProtKB-SubCell"/>
</dbReference>
<evidence type="ECO:0000256" key="5">
    <source>
        <dbReference type="ARBA" id="ARBA00023136"/>
    </source>
</evidence>
<evidence type="ECO:0000256" key="3">
    <source>
        <dbReference type="ARBA" id="ARBA00022692"/>
    </source>
</evidence>
<evidence type="ECO:0000259" key="7">
    <source>
        <dbReference type="Pfam" id="PF03772"/>
    </source>
</evidence>
<dbReference type="Pfam" id="PF13567">
    <property type="entry name" value="DUF4131"/>
    <property type="match status" value="1"/>
</dbReference>
<dbReference type="InterPro" id="IPR004477">
    <property type="entry name" value="ComEC_N"/>
</dbReference>
<feature type="domain" description="DUF4131" evidence="8">
    <location>
        <begin position="2"/>
        <end position="78"/>
    </location>
</feature>
<dbReference type="NCBIfam" id="TIGR00360">
    <property type="entry name" value="ComEC_N-term"/>
    <property type="match status" value="1"/>
</dbReference>
<gene>
    <name evidence="9" type="ORF">SanaruYs_20530</name>
</gene>
<accession>A0A401UAF3</accession>
<dbReference type="InterPro" id="IPR025405">
    <property type="entry name" value="DUF4131"/>
</dbReference>
<feature type="transmembrane region" description="Helical" evidence="6">
    <location>
        <begin position="142"/>
        <end position="164"/>
    </location>
</feature>
<sequence>MEARIQKVNTNKQWLTVQGKVLLYFSKEYFTEAFQYGDVLLIEGSPQLLTAPANPGEFDYKRFLSFKNIHHQVFIRANNVYQINHEPESRILAYSIKIRDWAEKSLKQHVRGDQEQAIATALVLGITDGLDNDIMHAYSASGALHVLAVSGLHVGIIYSILLLMLKPFSKRPGGKWVIAVVGLIVLWIYALVTGLSPSVLRAVTMFSFVAFARPLGWSTNIYNTLAASAFCLLLQDPFLIMSVGFQLSYSAVLGIVYLQRPIYLLWYAPGYWADKVWQISTVSLAAQLSTVSLGLLYFHQFPVYFLFSNLFVIPISFAVLVLGLAVLALSWLTPLASLAGWLLTKCIQAMNGSVLLVESLPFSLLDNLYITTTQSWLIMFSLGSLLLLFQYKQFAYLKVAFGFVLLLAVSMWYHYHEAVNKHEWIVYKVPGSSAMDFISSGRSIFVADSALLNDAARIRFHIRPNRLINEVKEVETVAIVSGDDSVNGCKLLQFRNKRVLIINENVTNLPEMSVDFVVISHNAITIEKLVEKINFDQVILDSSNSFYFAERMLAEATQLNRNAFSVLHTGYFKHTI</sequence>
<keyword evidence="10" id="KW-1185">Reference proteome</keyword>
<dbReference type="Proteomes" id="UP000288227">
    <property type="component" value="Unassembled WGS sequence"/>
</dbReference>